<name>A0A8S3FQY8_9BILA</name>
<evidence type="ECO:0000313" key="2">
    <source>
        <dbReference type="Proteomes" id="UP000681967"/>
    </source>
</evidence>
<dbReference type="EMBL" id="CAJOBH010250090">
    <property type="protein sequence ID" value="CAF5136092.1"/>
    <property type="molecule type" value="Genomic_DNA"/>
</dbReference>
<accession>A0A8S3FQY8</accession>
<gene>
    <name evidence="1" type="ORF">BYL167_LOCUS69345</name>
</gene>
<reference evidence="1" key="1">
    <citation type="submission" date="2021-02" db="EMBL/GenBank/DDBJ databases">
        <authorList>
            <person name="Nowell W R."/>
        </authorList>
    </citation>
    <scope>NUCLEOTIDE SEQUENCE</scope>
</reference>
<organism evidence="1 2">
    <name type="scientific">Rotaria magnacalcarata</name>
    <dbReference type="NCBI Taxonomy" id="392030"/>
    <lineage>
        <taxon>Eukaryota</taxon>
        <taxon>Metazoa</taxon>
        <taxon>Spiralia</taxon>
        <taxon>Gnathifera</taxon>
        <taxon>Rotifera</taxon>
        <taxon>Eurotatoria</taxon>
        <taxon>Bdelloidea</taxon>
        <taxon>Philodinida</taxon>
        <taxon>Philodinidae</taxon>
        <taxon>Rotaria</taxon>
    </lineage>
</organism>
<dbReference type="AlphaFoldDB" id="A0A8S3FQY8"/>
<evidence type="ECO:0000313" key="1">
    <source>
        <dbReference type="EMBL" id="CAF5136092.1"/>
    </source>
</evidence>
<dbReference type="Proteomes" id="UP000681967">
    <property type="component" value="Unassembled WGS sequence"/>
</dbReference>
<protein>
    <submittedName>
        <fullName evidence="1">Uncharacterized protein</fullName>
    </submittedName>
</protein>
<comment type="caution">
    <text evidence="1">The sequence shown here is derived from an EMBL/GenBank/DDBJ whole genome shotgun (WGS) entry which is preliminary data.</text>
</comment>
<proteinExistence type="predicted"/>
<feature type="non-terminal residue" evidence="1">
    <location>
        <position position="1"/>
    </location>
</feature>
<sequence>SIKRKSVHLANRYSFQSSK</sequence>